<reference evidence="1 2" key="1">
    <citation type="journal article" date="2021" name="Genome Biol.">
        <title>AFLAP: assembly-free linkage analysis pipeline using k-mers from genome sequencing data.</title>
        <authorList>
            <person name="Fletcher K."/>
            <person name="Zhang L."/>
            <person name="Gil J."/>
            <person name="Han R."/>
            <person name="Cavanaugh K."/>
            <person name="Michelmore R."/>
        </authorList>
    </citation>
    <scope>NUCLEOTIDE SEQUENCE [LARGE SCALE GENOMIC DNA]</scope>
    <source>
        <strain evidence="1 2">SF5</strain>
    </source>
</reference>
<comment type="caution">
    <text evidence="1">The sequence shown here is derived from an EMBL/GenBank/DDBJ whole genome shotgun (WGS) entry which is preliminary data.</text>
</comment>
<dbReference type="OrthoDB" id="109749at2759"/>
<organism evidence="1 2">
    <name type="scientific">Bremia lactucae</name>
    <name type="common">Lettuce downy mildew</name>
    <dbReference type="NCBI Taxonomy" id="4779"/>
    <lineage>
        <taxon>Eukaryota</taxon>
        <taxon>Sar</taxon>
        <taxon>Stramenopiles</taxon>
        <taxon>Oomycota</taxon>
        <taxon>Peronosporomycetes</taxon>
        <taxon>Peronosporales</taxon>
        <taxon>Peronosporaceae</taxon>
        <taxon>Bremia</taxon>
    </lineage>
</organism>
<evidence type="ECO:0000313" key="1">
    <source>
        <dbReference type="EMBL" id="TDH68333.1"/>
    </source>
</evidence>
<dbReference type="GeneID" id="94348270"/>
<sequence length="1478" mass="166483">MNVALASLDRGVRALFMESSATLCALSHHPLCDCVLQEVPPPDWRHLARIPVLKRHVLTEFRTVAMEMAKIPQTPRKRKRIARQSGNLYEYKALCLASLCQKLAQCELLSVGEAELVKAVVNLESIDVLQRVINSNLLPLRPRMLLFATAMQEQGLKCLEPVVQCWIQTVSEKMLEEVLDATTMSGSSEPPAKRTKTKSSETIQKNQWKLRCCDFCQGKASIATLRSRLKEWKYLVESSQQTARILESNGYEYCSNKAMIALSAFWDPLSVAGLTTTGKAVMKRKRSDLILKNVEAVVPSMLVVDYKQILQNIMAERFGCVGGEADVLVKVWTSVWKREVKNVFKTKQITLNDAIRQCSIADAYAGAAVFSEFSDKITHLPGFCIVMEVIRFTCASISGVIAAFAHAWTETYSNFGLFVPEIEALGRRGISSTKPILRSYLSKVLLSTEVQFLVGPSAQNELLFVLYEIFFEQVYVGKQNSSFFKYWDALMSQLDSSSSVTKCGQEGKNWCLFLEKCVFCVDARGDTTMRSRYHFLQALKAYCLAIMQSILTSGGRIISSGGAIQRPLIVKNSDRATVCQVLAQMMAKFGEEWVSCLIAQLLRASASLRSVGESNEQGITNLFFPGLVSAMKSTSKKSNQKTGKQLFIDVIHLVNNILKESEPTILYLVALMRFCEAWDAYQCTNTKVTPARAKRWGFQAVLDLNILPELLQCYEKADVVLQETSNALLFVADVLQSMPTCPPTLEESLHKVLSHLRASVEHEPKSIFNSEDAQLVSHSNIALHRLICAVKCVDFAQTRKFLTRLKGASGTLNEFRQQLERWFLFVENYGATFAGKEMRLELSFLCTRLIRWFPDEFGSIRSVFMTPLHSHFILALKAFVKEAARIINVEDPSMNSTLVPSAVRIEMALHLYLSAAGLPDLETLTILLTKAIVKCRSPDAFYCLAKIAQKNNRMLLTEAVVATLSFPLRGLEFSCFAFIRHDVDSVNDTQLQIHTRRMKAFIYQENTLKLLAGSASIFDGGISLSVLIFDEKAAATWLPYFFEHIYKTDFCGGAQCVDQLLTMLEELMRQNDVGQLREAYWFAALLNTALIACSSRCAGADVDVNIHERLRLITSKVLQTLSIVSLPALTQESDTFSQLNKEALGLMHSTQCARLSIDEHRASWTCIRQMSEKSSSAVQLCVSDIWNARIKKLELAGNRPSLQLFLPFTLWLSGALIYSQSFLEEPSTDMRRWEHAFTSYVTDVYLHIEFEGVTCNLLQSWLITWITCNISRGQNELLMLALLPSQVTLFRRLGLTSSRSSQQDQASTSLWLLIFKAIDLALNGDTANNSTFFEQATELVLSTLITLELAELSAISDFSHFENVQDVEPLFKELESIFSRPYLCDCNATSLWSLLQYLLEVIVCCFTCKISKDSDSQLFLQRTKSVLELSKVINKPASCFEANTYFQHWTAEMLLKYDYVDRNRCINVLEVIERALYE</sequence>
<dbReference type="KEGG" id="blac:94348270"/>
<gene>
    <name evidence="1" type="ORF">CCR75_004513</name>
</gene>
<protein>
    <submittedName>
        <fullName evidence="1">Uncharacterized protein</fullName>
    </submittedName>
</protein>
<proteinExistence type="predicted"/>
<dbReference type="Proteomes" id="UP000294530">
    <property type="component" value="Unassembled WGS sequence"/>
</dbReference>
<keyword evidence="2" id="KW-1185">Reference proteome</keyword>
<dbReference type="RefSeq" id="XP_067817832.1">
    <property type="nucleotide sequence ID" value="XM_067962599.1"/>
</dbReference>
<evidence type="ECO:0000313" key="2">
    <source>
        <dbReference type="Proteomes" id="UP000294530"/>
    </source>
</evidence>
<dbReference type="EMBL" id="SHOA02000003">
    <property type="protein sequence ID" value="TDH68333.1"/>
    <property type="molecule type" value="Genomic_DNA"/>
</dbReference>
<accession>A0A976FKK2</accession>
<name>A0A976FKK2_BRELC</name>